<evidence type="ECO:0000313" key="3">
    <source>
        <dbReference type="Proteomes" id="UP000198661"/>
    </source>
</evidence>
<accession>A0A1I2RT45</accession>
<organism evidence="2 3">
    <name type="scientific">Planifilum fulgidum</name>
    <dbReference type="NCBI Taxonomy" id="201973"/>
    <lineage>
        <taxon>Bacteria</taxon>
        <taxon>Bacillati</taxon>
        <taxon>Bacillota</taxon>
        <taxon>Bacilli</taxon>
        <taxon>Bacillales</taxon>
        <taxon>Thermoactinomycetaceae</taxon>
        <taxon>Planifilum</taxon>
    </lineage>
</organism>
<gene>
    <name evidence="2" type="ORF">SAMN04488025_1347</name>
</gene>
<feature type="compositionally biased region" description="Basic and acidic residues" evidence="1">
    <location>
        <begin position="123"/>
        <end position="140"/>
    </location>
</feature>
<name>A0A1I2RT45_9BACL</name>
<feature type="compositionally biased region" description="Basic and acidic residues" evidence="1">
    <location>
        <begin position="201"/>
        <end position="224"/>
    </location>
</feature>
<feature type="region of interest" description="Disordered" evidence="1">
    <location>
        <begin position="345"/>
        <end position="383"/>
    </location>
</feature>
<dbReference type="InterPro" id="IPR010982">
    <property type="entry name" value="Lambda_DNA-bd_dom_sf"/>
</dbReference>
<dbReference type="PANTHER" id="PTHR34475:SF1">
    <property type="entry name" value="CYTOSKELETON PROTEIN RODZ"/>
    <property type="match status" value="1"/>
</dbReference>
<reference evidence="2 3" key="1">
    <citation type="submission" date="2016-10" db="EMBL/GenBank/DDBJ databases">
        <authorList>
            <person name="de Groot N.N."/>
        </authorList>
    </citation>
    <scope>NUCLEOTIDE SEQUENCE [LARGE SCALE GENOMIC DNA]</scope>
    <source>
        <strain evidence="2 3">DSM 44945</strain>
    </source>
</reference>
<proteinExistence type="predicted"/>
<protein>
    <submittedName>
        <fullName evidence="2">Helix-turn-helix domain-containing protein</fullName>
    </submittedName>
</protein>
<evidence type="ECO:0000256" key="1">
    <source>
        <dbReference type="SAM" id="MobiDB-lite"/>
    </source>
</evidence>
<feature type="compositionally biased region" description="Basic and acidic residues" evidence="1">
    <location>
        <begin position="289"/>
        <end position="314"/>
    </location>
</feature>
<dbReference type="AlphaFoldDB" id="A0A1I2RT45"/>
<dbReference type="Proteomes" id="UP000198661">
    <property type="component" value="Unassembled WGS sequence"/>
</dbReference>
<dbReference type="InterPro" id="IPR050400">
    <property type="entry name" value="Bact_Cytoskel_RodZ"/>
</dbReference>
<feature type="compositionally biased region" description="Polar residues" evidence="1">
    <location>
        <begin position="165"/>
        <end position="184"/>
    </location>
</feature>
<evidence type="ECO:0000313" key="2">
    <source>
        <dbReference type="EMBL" id="SFG43708.1"/>
    </source>
</evidence>
<dbReference type="Gene3D" id="1.10.260.40">
    <property type="entry name" value="lambda repressor-like DNA-binding domains"/>
    <property type="match status" value="1"/>
</dbReference>
<feature type="compositionally biased region" description="Polar residues" evidence="1">
    <location>
        <begin position="231"/>
        <end position="241"/>
    </location>
</feature>
<sequence length="482" mass="53647">MSSRSRGLFDIGDRSRLYSNRKETSDLLGWLNPWEVCRVSLEIGLRLKEARESLGLSIQDIRDKTRIEIGYLMALENGEFDKLPSPYFVRTCIRQYAKCVGIEPHHLLKKYRPIPGESGSQDAVKKRNTDRQKAVQDRSRFTSTHPRISPRGESGDALEGEGGSRSFTQRTMRMESLSQRTNAKPGTGHSPGDADSYGSPSRREFFSDTDRVSGDPTKSRDTGRQRAIQDLSRTSKFSRLSSRGEPDAAGEAREGADRSAERTMRLELKRGSGAGYVSGDTDSPDEERESPYRYSMERSSRSRRSERAQEGETSRKIRRIGMVAGIALLIPAAAWGAYAFLKDDPPAETRSASEQSDPDNVNAEPLPQESDSPEDEGKEAEVSLVEKSGGVAHYQITATGELSVEIGPAADVCWVQIREQPEGGKYLKDVTLRNNETYKYQHPADGSSNLYIEFGAPQAIKQIKVNGQPIEASKMIRIERSE</sequence>
<dbReference type="OrthoDB" id="9797543at2"/>
<feature type="region of interest" description="Disordered" evidence="1">
    <location>
        <begin position="110"/>
        <end position="314"/>
    </location>
</feature>
<dbReference type="SUPFAM" id="SSF47413">
    <property type="entry name" value="lambda repressor-like DNA-binding domains"/>
    <property type="match status" value="1"/>
</dbReference>
<dbReference type="EMBL" id="FOOK01000034">
    <property type="protein sequence ID" value="SFG43708.1"/>
    <property type="molecule type" value="Genomic_DNA"/>
</dbReference>
<feature type="compositionally biased region" description="Polar residues" evidence="1">
    <location>
        <begin position="350"/>
        <end position="359"/>
    </location>
</feature>
<dbReference type="PANTHER" id="PTHR34475">
    <property type="match status" value="1"/>
</dbReference>
<dbReference type="GO" id="GO:0003677">
    <property type="term" value="F:DNA binding"/>
    <property type="evidence" value="ECO:0007669"/>
    <property type="project" value="InterPro"/>
</dbReference>
<keyword evidence="3" id="KW-1185">Reference proteome</keyword>
<dbReference type="STRING" id="201973.SAMN04488025_1347"/>
<feature type="compositionally biased region" description="Basic and acidic residues" evidence="1">
    <location>
        <begin position="242"/>
        <end position="270"/>
    </location>
</feature>
<dbReference type="Pfam" id="PF13413">
    <property type="entry name" value="HTH_25"/>
    <property type="match status" value="1"/>
</dbReference>